<proteinExistence type="predicted"/>
<dbReference type="Proteomes" id="UP000050525">
    <property type="component" value="Unassembled WGS sequence"/>
</dbReference>
<keyword evidence="1" id="KW-0175">Coiled coil</keyword>
<dbReference type="AlphaFoldDB" id="A0A151MHW2"/>
<feature type="transmembrane region" description="Helical" evidence="2">
    <location>
        <begin position="141"/>
        <end position="162"/>
    </location>
</feature>
<name>A0A151MHW2_ALLMI</name>
<keyword evidence="4" id="KW-1185">Reference proteome</keyword>
<protein>
    <submittedName>
        <fullName evidence="3">Centromere-associated protein E-like</fullName>
    </submittedName>
</protein>
<keyword evidence="2" id="KW-0812">Transmembrane</keyword>
<reference evidence="3 4" key="1">
    <citation type="journal article" date="2012" name="Genome Biol.">
        <title>Sequencing three crocodilian genomes to illuminate the evolution of archosaurs and amniotes.</title>
        <authorList>
            <person name="St John J.A."/>
            <person name="Braun E.L."/>
            <person name="Isberg S.R."/>
            <person name="Miles L.G."/>
            <person name="Chong A.Y."/>
            <person name="Gongora J."/>
            <person name="Dalzell P."/>
            <person name="Moran C."/>
            <person name="Bed'hom B."/>
            <person name="Abzhanov A."/>
            <person name="Burgess S.C."/>
            <person name="Cooksey A.M."/>
            <person name="Castoe T.A."/>
            <person name="Crawford N.G."/>
            <person name="Densmore L.D."/>
            <person name="Drew J.C."/>
            <person name="Edwards S.V."/>
            <person name="Faircloth B.C."/>
            <person name="Fujita M.K."/>
            <person name="Greenwold M.J."/>
            <person name="Hoffmann F.G."/>
            <person name="Howard J.M."/>
            <person name="Iguchi T."/>
            <person name="Janes D.E."/>
            <person name="Khan S.Y."/>
            <person name="Kohno S."/>
            <person name="de Koning A.J."/>
            <person name="Lance S.L."/>
            <person name="McCarthy F.M."/>
            <person name="McCormack J.E."/>
            <person name="Merchant M.E."/>
            <person name="Peterson D.G."/>
            <person name="Pollock D.D."/>
            <person name="Pourmand N."/>
            <person name="Raney B.J."/>
            <person name="Roessler K.A."/>
            <person name="Sanford J.R."/>
            <person name="Sawyer R.H."/>
            <person name="Schmidt C.J."/>
            <person name="Triplett E.W."/>
            <person name="Tuberville T.D."/>
            <person name="Venegas-Anaya M."/>
            <person name="Howard J.T."/>
            <person name="Jarvis E.D."/>
            <person name="Guillette L.J.Jr."/>
            <person name="Glenn T.C."/>
            <person name="Green R.E."/>
            <person name="Ray D.A."/>
        </authorList>
    </citation>
    <scope>NUCLEOTIDE SEQUENCE [LARGE SCALE GENOMIC DNA]</scope>
    <source>
        <strain evidence="3">KSC_2009_1</strain>
    </source>
</reference>
<feature type="coiled-coil region" evidence="1">
    <location>
        <begin position="55"/>
        <end position="135"/>
    </location>
</feature>
<evidence type="ECO:0000313" key="4">
    <source>
        <dbReference type="Proteomes" id="UP000050525"/>
    </source>
</evidence>
<evidence type="ECO:0000256" key="2">
    <source>
        <dbReference type="SAM" id="Phobius"/>
    </source>
</evidence>
<sequence>MAPASCRLREDCPECAITAGARSLVSFAECLKRVPGGTGVPQDMQRHIVCASEKLQTTEKKSKEHLDTLKAQNKELLLQMKRLEDEKRKKETNISQMNIKLASAERTMEKAQSMVDTAEQHLYKLREQLRKVKQKEKCETILRNIILGLLLIYTVIVSIEYIRDALKLSRENQSAISLSVLAAICQASLYMTQKAVQELEASIRRSEDKASEFKQEVYAYKKQNEEIREKINEDNSAHQRISEEMDRGRDKLLEVNKEEEEVRRYHSPLNRLVKMVNSIKNVSDHDDIWDILKMVSQSLMQLGKEGATNFGCSAEEEKNNQVRRLKGIMDSPWKHCKLGTLGRLVHIKKAAPWQLRRNHLTP</sequence>
<evidence type="ECO:0000256" key="1">
    <source>
        <dbReference type="SAM" id="Coils"/>
    </source>
</evidence>
<keyword evidence="2" id="KW-0472">Membrane</keyword>
<accession>A0A151MHW2</accession>
<gene>
    <name evidence="3" type="ORF">Y1Q_0022928</name>
</gene>
<evidence type="ECO:0000313" key="3">
    <source>
        <dbReference type="EMBL" id="KYO24118.1"/>
    </source>
</evidence>
<dbReference type="EMBL" id="AKHW03006127">
    <property type="protein sequence ID" value="KYO24118.1"/>
    <property type="molecule type" value="Genomic_DNA"/>
</dbReference>
<organism evidence="3 4">
    <name type="scientific">Alligator mississippiensis</name>
    <name type="common">American alligator</name>
    <dbReference type="NCBI Taxonomy" id="8496"/>
    <lineage>
        <taxon>Eukaryota</taxon>
        <taxon>Metazoa</taxon>
        <taxon>Chordata</taxon>
        <taxon>Craniata</taxon>
        <taxon>Vertebrata</taxon>
        <taxon>Euteleostomi</taxon>
        <taxon>Archelosauria</taxon>
        <taxon>Archosauria</taxon>
        <taxon>Crocodylia</taxon>
        <taxon>Alligatoridae</taxon>
        <taxon>Alligatorinae</taxon>
        <taxon>Alligator</taxon>
    </lineage>
</organism>
<comment type="caution">
    <text evidence="3">The sequence shown here is derived from an EMBL/GenBank/DDBJ whole genome shotgun (WGS) entry which is preliminary data.</text>
</comment>
<feature type="coiled-coil region" evidence="1">
    <location>
        <begin position="196"/>
        <end position="244"/>
    </location>
</feature>
<keyword evidence="2" id="KW-1133">Transmembrane helix</keyword>